<evidence type="ECO:0000259" key="1">
    <source>
        <dbReference type="PROSITE" id="PS50222"/>
    </source>
</evidence>
<dbReference type="InterPro" id="IPR018247">
    <property type="entry name" value="EF_Hand_1_Ca_BS"/>
</dbReference>
<dbReference type="InterPro" id="IPR011992">
    <property type="entry name" value="EF-hand-dom_pair"/>
</dbReference>
<accession>A0A976R541</accession>
<dbReference type="PROSITE" id="PS50222">
    <property type="entry name" value="EF_HAND_2"/>
    <property type="match status" value="1"/>
</dbReference>
<dbReference type="EMBL" id="OM869632">
    <property type="protein sequence ID" value="UPW36333.1"/>
    <property type="molecule type" value="Genomic_DNA"/>
</dbReference>
<name>A0A976R541_9VIRU</name>
<dbReference type="SUPFAM" id="SSF47473">
    <property type="entry name" value="EF-hand"/>
    <property type="match status" value="1"/>
</dbReference>
<sequence>MWNWLLDFVKALFNRAYKKDRWTIEQVHSVFDTLLSFIDSDNSGSISYYEIIKMLNDLFRNLHNTRGGN</sequence>
<dbReference type="GO" id="GO:0005509">
    <property type="term" value="F:calcium ion binding"/>
    <property type="evidence" value="ECO:0007669"/>
    <property type="project" value="InterPro"/>
</dbReference>
<organism evidence="2">
    <name type="scientific">Peromfec virus RodF8_48</name>
    <dbReference type="NCBI Taxonomy" id="2929379"/>
    <lineage>
        <taxon>Viruses</taxon>
        <taxon>Monodnaviria</taxon>
        <taxon>Sangervirae</taxon>
        <taxon>Phixviricota</taxon>
        <taxon>Malgrandaviricetes</taxon>
        <taxon>Petitvirales</taxon>
        <taxon>Microviridae</taxon>
    </lineage>
</organism>
<evidence type="ECO:0000313" key="2">
    <source>
        <dbReference type="EMBL" id="UPW36333.1"/>
    </source>
</evidence>
<proteinExistence type="predicted"/>
<protein>
    <recommendedName>
        <fullName evidence="1">EF-hand domain-containing protein</fullName>
    </recommendedName>
</protein>
<reference evidence="2" key="1">
    <citation type="submission" date="2022-02" db="EMBL/GenBank/DDBJ databases">
        <title>Towards deciphering the DNA virus diversity associated with rodent species in the families Cricetidae and Heteromyidae.</title>
        <authorList>
            <person name="Lund M."/>
            <person name="Larsen B.B."/>
            <person name="Gryseels S."/>
            <person name="Kraberger S."/>
            <person name="Rowsey D.M."/>
            <person name="Steger L."/>
            <person name="Yule K.M."/>
            <person name="Upham N.S."/>
            <person name="Worobey M."/>
            <person name="Van Doorslaer K."/>
            <person name="Varsani A."/>
        </authorList>
    </citation>
    <scope>NUCLEOTIDE SEQUENCE</scope>
    <source>
        <strain evidence="2">NeonRodF8_48</strain>
    </source>
</reference>
<dbReference type="PROSITE" id="PS00018">
    <property type="entry name" value="EF_HAND_1"/>
    <property type="match status" value="1"/>
</dbReference>
<feature type="domain" description="EF-hand" evidence="1">
    <location>
        <begin position="26"/>
        <end position="61"/>
    </location>
</feature>
<dbReference type="InterPro" id="IPR002048">
    <property type="entry name" value="EF_hand_dom"/>
</dbReference>